<dbReference type="KEGG" id="pte:PTT_20128"/>
<dbReference type="InterPro" id="IPR050951">
    <property type="entry name" value="Retrovirus_Pol_polyprotein"/>
</dbReference>
<organism evidence="2">
    <name type="scientific">Pyrenophora teres f. teres (strain 0-1)</name>
    <name type="common">Barley net blotch fungus</name>
    <name type="synonym">Drechslera teres f. teres</name>
    <dbReference type="NCBI Taxonomy" id="861557"/>
    <lineage>
        <taxon>Eukaryota</taxon>
        <taxon>Fungi</taxon>
        <taxon>Dikarya</taxon>
        <taxon>Ascomycota</taxon>
        <taxon>Pezizomycotina</taxon>
        <taxon>Dothideomycetes</taxon>
        <taxon>Pleosporomycetidae</taxon>
        <taxon>Pleosporales</taxon>
        <taxon>Pleosporineae</taxon>
        <taxon>Pleosporaceae</taxon>
        <taxon>Pyrenophora</taxon>
    </lineage>
</organism>
<dbReference type="PANTHER" id="PTHR37984:SF5">
    <property type="entry name" value="PROTEIN NYNRIN-LIKE"/>
    <property type="match status" value="1"/>
</dbReference>
<dbReference type="InterPro" id="IPR043502">
    <property type="entry name" value="DNA/RNA_pol_sf"/>
</dbReference>
<dbReference type="STRING" id="861557.E3SAE6"/>
<dbReference type="SUPFAM" id="SSF56672">
    <property type="entry name" value="DNA/RNA polymerases"/>
    <property type="match status" value="1"/>
</dbReference>
<evidence type="ECO:0000313" key="2">
    <source>
        <dbReference type="Proteomes" id="UP000001067"/>
    </source>
</evidence>
<accession>E3SAE6</accession>
<dbReference type="eggNOG" id="KOG0017">
    <property type="taxonomic scope" value="Eukaryota"/>
</dbReference>
<gene>
    <name evidence="1" type="ORF">PTT_20128</name>
</gene>
<evidence type="ECO:0000313" key="1">
    <source>
        <dbReference type="EMBL" id="EFQ85053.1"/>
    </source>
</evidence>
<sequence length="74" mass="8365">MKKLQEAGLQLDIDKCEFEQKRVKYLGYIVDSEKGICVDPEKVEAIKAWEPPSTVKGVRGFIAQPLTNLTKKDV</sequence>
<dbReference type="PANTHER" id="PTHR37984">
    <property type="entry name" value="PROTEIN CBG26694"/>
    <property type="match status" value="1"/>
</dbReference>
<dbReference type="InterPro" id="IPR043128">
    <property type="entry name" value="Rev_trsase/Diguanyl_cyclase"/>
</dbReference>
<dbReference type="EMBL" id="GL538092">
    <property type="protein sequence ID" value="EFQ85053.1"/>
    <property type="molecule type" value="Genomic_DNA"/>
</dbReference>
<dbReference type="Proteomes" id="UP000001067">
    <property type="component" value="Unassembled WGS sequence"/>
</dbReference>
<name>E3SAE6_PYRTT</name>
<keyword evidence="2" id="KW-1185">Reference proteome</keyword>
<reference evidence="1 2" key="1">
    <citation type="journal article" date="2010" name="Genome Biol.">
        <title>A first genome assembly of the barley fungal pathogen Pyrenophora teres f. teres.</title>
        <authorList>
            <person name="Ellwood S.R."/>
            <person name="Liu Z."/>
            <person name="Syme R.A."/>
            <person name="Lai Z."/>
            <person name="Hane J.K."/>
            <person name="Keiper F."/>
            <person name="Moffat C.S."/>
            <person name="Oliver R.P."/>
            <person name="Friesen T.L."/>
        </authorList>
    </citation>
    <scope>NUCLEOTIDE SEQUENCE [LARGE SCALE GENOMIC DNA]</scope>
    <source>
        <strain evidence="1 2">0-1</strain>
    </source>
</reference>
<dbReference type="Gene3D" id="3.30.70.270">
    <property type="match status" value="1"/>
</dbReference>
<proteinExistence type="predicted"/>
<protein>
    <recommendedName>
        <fullName evidence="3">Reverse transcriptase domain-containing protein</fullName>
    </recommendedName>
</protein>
<evidence type="ECO:0008006" key="3">
    <source>
        <dbReference type="Google" id="ProtNLM"/>
    </source>
</evidence>
<dbReference type="HOGENOM" id="CLU_200677_1_1_1"/>
<dbReference type="OrthoDB" id="5599418at2759"/>
<dbReference type="AlphaFoldDB" id="E3SAE6"/>